<protein>
    <submittedName>
        <fullName evidence="3">Reverse transcriptase domain-containing protein</fullName>
    </submittedName>
</protein>
<name>A0A183IX47_9BILA</name>
<proteinExistence type="predicted"/>
<evidence type="ECO:0000313" key="3">
    <source>
        <dbReference type="WBParaSite" id="SBAD_0000850101-mRNA-1"/>
    </source>
</evidence>
<keyword evidence="2" id="KW-1185">Reference proteome</keyword>
<dbReference type="Proteomes" id="UP000270296">
    <property type="component" value="Unassembled WGS sequence"/>
</dbReference>
<evidence type="ECO:0000313" key="2">
    <source>
        <dbReference type="Proteomes" id="UP000270296"/>
    </source>
</evidence>
<dbReference type="AlphaFoldDB" id="A0A183IX47"/>
<accession>A0A183IX47</accession>
<reference evidence="1 2" key="2">
    <citation type="submission" date="2018-11" db="EMBL/GenBank/DDBJ databases">
        <authorList>
            <consortium name="Pathogen Informatics"/>
        </authorList>
    </citation>
    <scope>NUCLEOTIDE SEQUENCE [LARGE SCALE GENOMIC DNA]</scope>
</reference>
<organism evidence="3">
    <name type="scientific">Soboliphyme baturini</name>
    <dbReference type="NCBI Taxonomy" id="241478"/>
    <lineage>
        <taxon>Eukaryota</taxon>
        <taxon>Metazoa</taxon>
        <taxon>Ecdysozoa</taxon>
        <taxon>Nematoda</taxon>
        <taxon>Enoplea</taxon>
        <taxon>Dorylaimia</taxon>
        <taxon>Dioctophymatida</taxon>
        <taxon>Dioctophymatoidea</taxon>
        <taxon>Soboliphymatidae</taxon>
        <taxon>Soboliphyme</taxon>
    </lineage>
</organism>
<dbReference type="WBParaSite" id="SBAD_0000850101-mRNA-1">
    <property type="protein sequence ID" value="SBAD_0000850101-mRNA-1"/>
    <property type="gene ID" value="SBAD_0000850101"/>
</dbReference>
<evidence type="ECO:0000313" key="1">
    <source>
        <dbReference type="EMBL" id="VDP15771.1"/>
    </source>
</evidence>
<reference evidence="3" key="1">
    <citation type="submission" date="2016-06" db="UniProtKB">
        <authorList>
            <consortium name="WormBaseParasite"/>
        </authorList>
    </citation>
    <scope>IDENTIFICATION</scope>
</reference>
<sequence>MHQTDARNLALNLKCGFEYLTKLFIGVGYADDTAMFETTGESLGSWAKMACTTEGLRLNELGAVNRFGQTRCLFGLTQKWPHARTSVTLVRSE</sequence>
<dbReference type="EMBL" id="UZAM01011355">
    <property type="protein sequence ID" value="VDP15771.1"/>
    <property type="molecule type" value="Genomic_DNA"/>
</dbReference>
<gene>
    <name evidence="1" type="ORF">SBAD_LOCUS8194</name>
</gene>